<dbReference type="Pfam" id="PF00535">
    <property type="entry name" value="Glycos_transf_2"/>
    <property type="match status" value="1"/>
</dbReference>
<dbReference type="InterPro" id="IPR050834">
    <property type="entry name" value="Glycosyltransf_2"/>
</dbReference>
<gene>
    <name evidence="2" type="ORF">Cph01nite_14010</name>
</gene>
<protein>
    <recommendedName>
        <fullName evidence="1">Glycosyltransferase 2-like domain-containing protein</fullName>
    </recommendedName>
</protein>
<evidence type="ECO:0000313" key="2">
    <source>
        <dbReference type="EMBL" id="GIG39639.1"/>
    </source>
</evidence>
<feature type="domain" description="Glycosyltransferase 2-like" evidence="1">
    <location>
        <begin position="5"/>
        <end position="123"/>
    </location>
</feature>
<dbReference type="EMBL" id="BONP01000006">
    <property type="protein sequence ID" value="GIG39639.1"/>
    <property type="molecule type" value="Genomic_DNA"/>
</dbReference>
<dbReference type="PANTHER" id="PTHR43685:SF2">
    <property type="entry name" value="GLYCOSYLTRANSFERASE 2-LIKE DOMAIN-CONTAINING PROTEIN"/>
    <property type="match status" value="1"/>
</dbReference>
<evidence type="ECO:0000313" key="3">
    <source>
        <dbReference type="Proteomes" id="UP000614741"/>
    </source>
</evidence>
<name>A0ABQ4DJV5_9CELL</name>
<dbReference type="Proteomes" id="UP000614741">
    <property type="component" value="Unassembled WGS sequence"/>
</dbReference>
<keyword evidence="3" id="KW-1185">Reference proteome</keyword>
<proteinExistence type="predicted"/>
<dbReference type="RefSeq" id="WP_203672646.1">
    <property type="nucleotide sequence ID" value="NZ_BONP01000006.1"/>
</dbReference>
<dbReference type="InterPro" id="IPR029044">
    <property type="entry name" value="Nucleotide-diphossugar_trans"/>
</dbReference>
<sequence>MPLDILVPYWGDPRLLQETVRSVLAQDSPDWLLTVVDDAYPDRTVEQWMATIDDPRVRYVRKDGNEGITATFRTCAELATQERVVLPGCDDVLLPGYVRTVLAAHAAHPDVAVIQPGVRVIDASGAPATPLADRVKAVLRPRGTGRLLSGEDLAVSLLHGDWMYFPSLAFRRETLLATPFQEGRAVIQDLALVIDMVAAGEGLLLESEVCFLYRRHASASSPGTDRFDGEVAYFRHAAAQMRALGWRRAERAARWRLTSRLHALATLAAPRAVDRRALWRLAVSRG</sequence>
<dbReference type="PANTHER" id="PTHR43685">
    <property type="entry name" value="GLYCOSYLTRANSFERASE"/>
    <property type="match status" value="1"/>
</dbReference>
<dbReference type="SUPFAM" id="SSF53448">
    <property type="entry name" value="Nucleotide-diphospho-sugar transferases"/>
    <property type="match status" value="1"/>
</dbReference>
<organism evidence="2 3">
    <name type="scientific">Cellulomonas phragmiteti</name>
    <dbReference type="NCBI Taxonomy" id="478780"/>
    <lineage>
        <taxon>Bacteria</taxon>
        <taxon>Bacillati</taxon>
        <taxon>Actinomycetota</taxon>
        <taxon>Actinomycetes</taxon>
        <taxon>Micrococcales</taxon>
        <taxon>Cellulomonadaceae</taxon>
        <taxon>Cellulomonas</taxon>
    </lineage>
</organism>
<evidence type="ECO:0000259" key="1">
    <source>
        <dbReference type="Pfam" id="PF00535"/>
    </source>
</evidence>
<dbReference type="Gene3D" id="3.90.550.10">
    <property type="entry name" value="Spore Coat Polysaccharide Biosynthesis Protein SpsA, Chain A"/>
    <property type="match status" value="1"/>
</dbReference>
<dbReference type="InterPro" id="IPR001173">
    <property type="entry name" value="Glyco_trans_2-like"/>
</dbReference>
<accession>A0ABQ4DJV5</accession>
<reference evidence="2 3" key="1">
    <citation type="submission" date="2021-01" db="EMBL/GenBank/DDBJ databases">
        <title>Whole genome shotgun sequence of Cellulomonas phragmiteti NBRC 110785.</title>
        <authorList>
            <person name="Komaki H."/>
            <person name="Tamura T."/>
        </authorList>
    </citation>
    <scope>NUCLEOTIDE SEQUENCE [LARGE SCALE GENOMIC DNA]</scope>
    <source>
        <strain evidence="2 3">NBRC 110785</strain>
    </source>
</reference>
<comment type="caution">
    <text evidence="2">The sequence shown here is derived from an EMBL/GenBank/DDBJ whole genome shotgun (WGS) entry which is preliminary data.</text>
</comment>